<dbReference type="InterPro" id="IPR006076">
    <property type="entry name" value="FAD-dep_OxRdtase"/>
</dbReference>
<dbReference type="RefSeq" id="WP_233731389.1">
    <property type="nucleotide sequence ID" value="NZ_JAJVCN010000004.1"/>
</dbReference>
<keyword evidence="4" id="KW-0560">Oxidoreductase</keyword>
<evidence type="ECO:0000259" key="5">
    <source>
        <dbReference type="Pfam" id="PF01266"/>
    </source>
</evidence>
<evidence type="ECO:0000313" key="7">
    <source>
        <dbReference type="Proteomes" id="UP001521150"/>
    </source>
</evidence>
<dbReference type="PANTHER" id="PTHR13847">
    <property type="entry name" value="SARCOSINE DEHYDROGENASE-RELATED"/>
    <property type="match status" value="1"/>
</dbReference>
<protein>
    <submittedName>
        <fullName evidence="6">FAD-binding oxidoreductase</fullName>
    </submittedName>
</protein>
<dbReference type="EMBL" id="JAJVCN010000004">
    <property type="protein sequence ID" value="MCE7009885.1"/>
    <property type="molecule type" value="Genomic_DNA"/>
</dbReference>
<dbReference type="Gene3D" id="3.30.9.10">
    <property type="entry name" value="D-Amino Acid Oxidase, subunit A, domain 2"/>
    <property type="match status" value="1"/>
</dbReference>
<dbReference type="Gene3D" id="3.50.50.60">
    <property type="entry name" value="FAD/NAD(P)-binding domain"/>
    <property type="match status" value="1"/>
</dbReference>
<dbReference type="InterPro" id="IPR036188">
    <property type="entry name" value="FAD/NAD-bd_sf"/>
</dbReference>
<feature type="domain" description="FAD dependent oxidoreductase" evidence="5">
    <location>
        <begin position="2"/>
        <end position="348"/>
    </location>
</feature>
<sequence>MRVIVVGGGIVGAVAAYRLAADGAEVLVVDAGHDGQATAAGAGIVWPWPLGEPSLGTTDFWWAAAAQYPVLLNQLACDGESEPGYAQVGGITITDDESGLPEAATMIRGIQERDPSIGAVEVLSTGEPARRFPVLRQDLAGLYVSGVGRVDGRVMRDSLLRAAERHGARRMHGEARLVRALSRVTGVEIDGEVVGAHVVVVTAGAWTAKLCQAIGVEVAVEPQRGQIAHLRLSGVDTSDWPVIRSMSDHYLLAFPGGKVVVGATREAGSGFDFRQTAGGVHKILSDALGVAPGLADATIEEIRIGFRPLSTSGRPEISSPADGLVVATGLGPSGLTLAPLTGTIAAELALGRQTSFASSETR</sequence>
<dbReference type="SUPFAM" id="SSF54373">
    <property type="entry name" value="FAD-linked reductases, C-terminal domain"/>
    <property type="match status" value="1"/>
</dbReference>
<comment type="cofactor">
    <cofactor evidence="1">
        <name>FAD</name>
        <dbReference type="ChEBI" id="CHEBI:57692"/>
    </cofactor>
</comment>
<comment type="similarity">
    <text evidence="2">Belongs to the DadA oxidoreductase family.</text>
</comment>
<keyword evidence="3" id="KW-0285">Flavoprotein</keyword>
<gene>
    <name evidence="6" type="ORF">LWC34_44835</name>
</gene>
<reference evidence="6 7" key="1">
    <citation type="submission" date="2021-12" db="EMBL/GenBank/DDBJ databases">
        <title>Genome sequence of Kibdelosporangium philippinense ATCC 49844.</title>
        <authorList>
            <person name="Fedorov E.A."/>
            <person name="Omeragic M."/>
            <person name="Shalygina K.F."/>
            <person name="Maclea K.S."/>
        </authorList>
    </citation>
    <scope>NUCLEOTIDE SEQUENCE [LARGE SCALE GENOMIC DNA]</scope>
    <source>
        <strain evidence="6 7">ATCC 49844</strain>
    </source>
</reference>
<evidence type="ECO:0000256" key="4">
    <source>
        <dbReference type="ARBA" id="ARBA00023002"/>
    </source>
</evidence>
<evidence type="ECO:0000256" key="3">
    <source>
        <dbReference type="ARBA" id="ARBA00022630"/>
    </source>
</evidence>
<proteinExistence type="inferred from homology"/>
<dbReference type="SUPFAM" id="SSF51905">
    <property type="entry name" value="FAD/NAD(P)-binding domain"/>
    <property type="match status" value="1"/>
</dbReference>
<name>A0ABS8ZQ53_9PSEU</name>
<evidence type="ECO:0000256" key="1">
    <source>
        <dbReference type="ARBA" id="ARBA00001974"/>
    </source>
</evidence>
<evidence type="ECO:0000256" key="2">
    <source>
        <dbReference type="ARBA" id="ARBA00009410"/>
    </source>
</evidence>
<evidence type="ECO:0000313" key="6">
    <source>
        <dbReference type="EMBL" id="MCE7009885.1"/>
    </source>
</evidence>
<accession>A0ABS8ZQ53</accession>
<keyword evidence="7" id="KW-1185">Reference proteome</keyword>
<dbReference type="Pfam" id="PF01266">
    <property type="entry name" value="DAO"/>
    <property type="match status" value="1"/>
</dbReference>
<comment type="caution">
    <text evidence="6">The sequence shown here is derived from an EMBL/GenBank/DDBJ whole genome shotgun (WGS) entry which is preliminary data.</text>
</comment>
<dbReference type="Proteomes" id="UP001521150">
    <property type="component" value="Unassembled WGS sequence"/>
</dbReference>
<dbReference type="PANTHER" id="PTHR13847:SF286">
    <property type="entry name" value="D-AMINO ACID DEHYDROGENASE"/>
    <property type="match status" value="1"/>
</dbReference>
<organism evidence="6 7">
    <name type="scientific">Kibdelosporangium philippinense</name>
    <dbReference type="NCBI Taxonomy" id="211113"/>
    <lineage>
        <taxon>Bacteria</taxon>
        <taxon>Bacillati</taxon>
        <taxon>Actinomycetota</taxon>
        <taxon>Actinomycetes</taxon>
        <taxon>Pseudonocardiales</taxon>
        <taxon>Pseudonocardiaceae</taxon>
        <taxon>Kibdelosporangium</taxon>
    </lineage>
</organism>